<sequence>MINVQVKHKTASLDEQRTKNEEQRLNINYHKISSLKK</sequence>
<gene>
    <name evidence="2" type="ORF">JoomaDRAFT_3518</name>
</gene>
<name>I3CA15_9FLAO</name>
<dbReference type="EMBL" id="JH651379">
    <property type="protein sequence ID" value="EIJ40458.1"/>
    <property type="molecule type" value="Genomic_DNA"/>
</dbReference>
<proteinExistence type="predicted"/>
<feature type="compositionally biased region" description="Basic and acidic residues" evidence="1">
    <location>
        <begin position="11"/>
        <end position="24"/>
    </location>
</feature>
<feature type="region of interest" description="Disordered" evidence="1">
    <location>
        <begin position="1"/>
        <end position="24"/>
    </location>
</feature>
<dbReference type="AlphaFoldDB" id="I3CA15"/>
<evidence type="ECO:0000313" key="2">
    <source>
        <dbReference type="EMBL" id="EIJ40458.1"/>
    </source>
</evidence>
<dbReference type="HOGENOM" id="CLU_3344632_0_0_10"/>
<protein>
    <submittedName>
        <fullName evidence="2">Uncharacterized protein</fullName>
    </submittedName>
</protein>
<dbReference type="Proteomes" id="UP000004690">
    <property type="component" value="Unassembled WGS sequence"/>
</dbReference>
<feature type="compositionally biased region" description="Basic residues" evidence="1">
    <location>
        <begin position="1"/>
        <end position="10"/>
    </location>
</feature>
<keyword evidence="3" id="KW-1185">Reference proteome</keyword>
<accession>I3CA15</accession>
<evidence type="ECO:0000313" key="3">
    <source>
        <dbReference type="Proteomes" id="UP000004690"/>
    </source>
</evidence>
<evidence type="ECO:0000256" key="1">
    <source>
        <dbReference type="SAM" id="MobiDB-lite"/>
    </source>
</evidence>
<reference evidence="2 3" key="1">
    <citation type="submission" date="2012-02" db="EMBL/GenBank/DDBJ databases">
        <title>Improved High-Quality Draft genome of Joostella marina DSM 19592.</title>
        <authorList>
            <consortium name="US DOE Joint Genome Institute (JGI-PGF)"/>
            <person name="Lucas S."/>
            <person name="Copeland A."/>
            <person name="Lapidus A."/>
            <person name="Bruce D."/>
            <person name="Goodwin L."/>
            <person name="Pitluck S."/>
            <person name="Peters L."/>
            <person name="Chertkov O."/>
            <person name="Ovchinnikova G."/>
            <person name="Kyrpides N."/>
            <person name="Mavromatis K."/>
            <person name="Detter J.C."/>
            <person name="Han C."/>
            <person name="Land M."/>
            <person name="Hauser L."/>
            <person name="Markowitz V."/>
            <person name="Cheng J.-F."/>
            <person name="Hugenholtz P."/>
            <person name="Woyke T."/>
            <person name="Wu D."/>
            <person name="Tindall B."/>
            <person name="Brambilla E."/>
            <person name="Klenk H.-P."/>
            <person name="Eisen J.A."/>
        </authorList>
    </citation>
    <scope>NUCLEOTIDE SEQUENCE [LARGE SCALE GENOMIC DNA]</scope>
    <source>
        <strain evidence="2 3">DSM 19592</strain>
    </source>
</reference>
<organism evidence="2 3">
    <name type="scientific">Galbibacter orientalis DSM 19592</name>
    <dbReference type="NCBI Taxonomy" id="926559"/>
    <lineage>
        <taxon>Bacteria</taxon>
        <taxon>Pseudomonadati</taxon>
        <taxon>Bacteroidota</taxon>
        <taxon>Flavobacteriia</taxon>
        <taxon>Flavobacteriales</taxon>
        <taxon>Flavobacteriaceae</taxon>
        <taxon>Galbibacter</taxon>
    </lineage>
</organism>